<dbReference type="NCBIfam" id="NF007857">
    <property type="entry name" value="PRK10566.1"/>
    <property type="match status" value="1"/>
</dbReference>
<evidence type="ECO:0000256" key="1">
    <source>
        <dbReference type="ARBA" id="ARBA00022801"/>
    </source>
</evidence>
<dbReference type="GO" id="GO:0006508">
    <property type="term" value="P:proteolysis"/>
    <property type="evidence" value="ECO:0007669"/>
    <property type="project" value="InterPro"/>
</dbReference>
<dbReference type="InterPro" id="IPR029058">
    <property type="entry name" value="AB_hydrolase_fold"/>
</dbReference>
<feature type="domain" description="Peptidase S9 prolyl oligopeptidase catalytic" evidence="2">
    <location>
        <begin position="95"/>
        <end position="236"/>
    </location>
</feature>
<dbReference type="Proteomes" id="UP000001019">
    <property type="component" value="Chromosome"/>
</dbReference>
<dbReference type="AlphaFoldDB" id="A0A0H2W2M0"/>
<dbReference type="Gene3D" id="3.40.50.1820">
    <property type="entry name" value="alpha/beta hydrolase"/>
    <property type="match status" value="1"/>
</dbReference>
<proteinExistence type="predicted"/>
<keyword evidence="1 3" id="KW-0378">Hydrolase</keyword>
<reference evidence="4" key="1">
    <citation type="journal article" date="2004" name="DNA Res.">
        <title>Complete genome sequence of Yersinia pestis strain 91001, an isolate avirulent to humans.</title>
        <authorList>
            <person name="Song Y."/>
            <person name="Tong Z."/>
            <person name="Wang J."/>
            <person name="Wang L."/>
            <person name="Guo Z."/>
            <person name="Han Y."/>
            <person name="Zhang J."/>
            <person name="Pei D."/>
            <person name="Zhou D."/>
            <person name="Qin H."/>
            <person name="Pang X."/>
            <person name="Han Y."/>
            <person name="Zhai J."/>
            <person name="Li M."/>
            <person name="Cui B."/>
            <person name="Qi Z."/>
            <person name="Jin L."/>
            <person name="Dai R."/>
            <person name="Chen F."/>
            <person name="Li S."/>
            <person name="Ye C."/>
            <person name="Du Z."/>
            <person name="Lin W."/>
            <person name="Wang J."/>
            <person name="Yu J."/>
            <person name="Yang H."/>
            <person name="Wang J."/>
            <person name="Huang P."/>
            <person name="Yang R."/>
        </authorList>
    </citation>
    <scope>NUCLEOTIDE SEQUENCE [LARGE SCALE GENOMIC DNA]</scope>
    <source>
        <strain evidence="4">91001 / Biovar Mediaevalis</strain>
    </source>
</reference>
<accession>A0A0H2W2M0</accession>
<dbReference type="GO" id="GO:0008236">
    <property type="term" value="F:serine-type peptidase activity"/>
    <property type="evidence" value="ECO:0007669"/>
    <property type="project" value="InterPro"/>
</dbReference>
<dbReference type="KEGG" id="ypm:YP_0540"/>
<dbReference type="PANTHER" id="PTHR22946">
    <property type="entry name" value="DIENELACTONE HYDROLASE DOMAIN-CONTAINING PROTEIN-RELATED"/>
    <property type="match status" value="1"/>
</dbReference>
<organism evidence="3 4">
    <name type="scientific">Yersinia pestis</name>
    <dbReference type="NCBI Taxonomy" id="632"/>
    <lineage>
        <taxon>Bacteria</taxon>
        <taxon>Pseudomonadati</taxon>
        <taxon>Pseudomonadota</taxon>
        <taxon>Gammaproteobacteria</taxon>
        <taxon>Enterobacterales</taxon>
        <taxon>Yersiniaceae</taxon>
        <taxon>Yersinia</taxon>
    </lineage>
</organism>
<dbReference type="PANTHER" id="PTHR22946:SF9">
    <property type="entry name" value="POLYKETIDE TRANSFERASE AF380"/>
    <property type="match status" value="1"/>
</dbReference>
<dbReference type="EMBL" id="AE017042">
    <property type="protein sequence ID" value="AAS60810.1"/>
    <property type="molecule type" value="Genomic_DNA"/>
</dbReference>
<dbReference type="InterPro" id="IPR050261">
    <property type="entry name" value="FrsA_esterase"/>
</dbReference>
<dbReference type="GO" id="GO:0052689">
    <property type="term" value="F:carboxylic ester hydrolase activity"/>
    <property type="evidence" value="ECO:0007669"/>
    <property type="project" value="UniProtKB-ARBA"/>
</dbReference>
<evidence type="ECO:0000313" key="3">
    <source>
        <dbReference type="EMBL" id="AAS60810.1"/>
    </source>
</evidence>
<name>A0A0H2W2M0_YERPE</name>
<protein>
    <submittedName>
        <fullName evidence="3">Hydrolase of the alpha/beta superfamily</fullName>
    </submittedName>
</protein>
<dbReference type="Pfam" id="PF00326">
    <property type="entry name" value="Peptidase_S9"/>
    <property type="match status" value="1"/>
</dbReference>
<dbReference type="HOGENOM" id="CLU_094948_1_0_6"/>
<dbReference type="EnsemblBacteria" id="AAS60810">
    <property type="protein sequence ID" value="AAS60810"/>
    <property type="gene ID" value="YP_0540"/>
</dbReference>
<evidence type="ECO:0000259" key="2">
    <source>
        <dbReference type="Pfam" id="PF00326"/>
    </source>
</evidence>
<gene>
    <name evidence="3" type="ordered locus">YP_0540</name>
</gene>
<dbReference type="SUPFAM" id="SSF53474">
    <property type="entry name" value="alpha/beta-Hydrolases"/>
    <property type="match status" value="1"/>
</dbReference>
<dbReference type="InterPro" id="IPR001375">
    <property type="entry name" value="Peptidase_S9_cat"/>
</dbReference>
<evidence type="ECO:0000313" key="4">
    <source>
        <dbReference type="Proteomes" id="UP000001019"/>
    </source>
</evidence>
<sequence>MAMIEMSLENINGIEVIHSAPAGQRQQPLPTIFFYHGYTSSKEVYSYFAYAFAQAGFRTISPDADMHGARFNGNETQRLSHFWEILKSNIDELPDLKRHYQQAGLIEGERIGVAGASMGGMTALGAFARYPWIRVAADFMGSGYFTSLAHSLFPPRDAGREISQQAFERRLAPLADYELTHQLEKITERPLLVWHGEADDVVPAAESARLVQALRTRGGDNNLTYLTEAGIGHKITPTALRAGSDFFTQYL</sequence>